<dbReference type="AlphaFoldDB" id="A0A9P4GJV2"/>
<gene>
    <name evidence="3" type="ORF">K460DRAFT_406679</name>
</gene>
<dbReference type="RefSeq" id="XP_040789039.1">
    <property type="nucleotide sequence ID" value="XM_040936985.1"/>
</dbReference>
<protein>
    <recommendedName>
        <fullName evidence="5">Lysine-specific metallo-endopeptidase domain-containing protein</fullName>
    </recommendedName>
</protein>
<dbReference type="EMBL" id="ML976616">
    <property type="protein sequence ID" value="KAF1846476.1"/>
    <property type="molecule type" value="Genomic_DNA"/>
</dbReference>
<comment type="caution">
    <text evidence="3">The sequence shown here is derived from an EMBL/GenBank/DDBJ whole genome shotgun (WGS) entry which is preliminary data.</text>
</comment>
<evidence type="ECO:0000313" key="3">
    <source>
        <dbReference type="EMBL" id="KAF1846476.1"/>
    </source>
</evidence>
<evidence type="ECO:0008006" key="5">
    <source>
        <dbReference type="Google" id="ProtNLM"/>
    </source>
</evidence>
<keyword evidence="2" id="KW-0732">Signal</keyword>
<feature type="compositionally biased region" description="Polar residues" evidence="1">
    <location>
        <begin position="304"/>
        <end position="313"/>
    </location>
</feature>
<evidence type="ECO:0000256" key="2">
    <source>
        <dbReference type="SAM" id="SignalP"/>
    </source>
</evidence>
<proteinExistence type="predicted"/>
<evidence type="ECO:0000313" key="4">
    <source>
        <dbReference type="Proteomes" id="UP000800039"/>
    </source>
</evidence>
<reference evidence="3" key="1">
    <citation type="submission" date="2020-01" db="EMBL/GenBank/DDBJ databases">
        <authorList>
            <consortium name="DOE Joint Genome Institute"/>
            <person name="Haridas S."/>
            <person name="Albert R."/>
            <person name="Binder M."/>
            <person name="Bloem J."/>
            <person name="Labutti K."/>
            <person name="Salamov A."/>
            <person name="Andreopoulos B."/>
            <person name="Baker S.E."/>
            <person name="Barry K."/>
            <person name="Bills G."/>
            <person name="Bluhm B.H."/>
            <person name="Cannon C."/>
            <person name="Castanera R."/>
            <person name="Culley D.E."/>
            <person name="Daum C."/>
            <person name="Ezra D."/>
            <person name="Gonzalez J.B."/>
            <person name="Henrissat B."/>
            <person name="Kuo A."/>
            <person name="Liang C."/>
            <person name="Lipzen A."/>
            <person name="Lutzoni F."/>
            <person name="Magnuson J."/>
            <person name="Mondo S."/>
            <person name="Nolan M."/>
            <person name="Ohm R."/>
            <person name="Pangilinan J."/>
            <person name="Park H.-J."/>
            <person name="Ramirez L."/>
            <person name="Alfaro M."/>
            <person name="Sun H."/>
            <person name="Tritt A."/>
            <person name="Yoshinaga Y."/>
            <person name="Zwiers L.-H."/>
            <person name="Turgeon B.G."/>
            <person name="Goodwin S.B."/>
            <person name="Spatafora J.W."/>
            <person name="Crous P.W."/>
            <person name="Grigoriev I.V."/>
        </authorList>
    </citation>
    <scope>NUCLEOTIDE SEQUENCE</scope>
    <source>
        <strain evidence="3">CBS 394.84</strain>
    </source>
</reference>
<dbReference type="InterPro" id="IPR024079">
    <property type="entry name" value="MetalloPept_cat_dom_sf"/>
</dbReference>
<organism evidence="3 4">
    <name type="scientific">Cucurbitaria berberidis CBS 394.84</name>
    <dbReference type="NCBI Taxonomy" id="1168544"/>
    <lineage>
        <taxon>Eukaryota</taxon>
        <taxon>Fungi</taxon>
        <taxon>Dikarya</taxon>
        <taxon>Ascomycota</taxon>
        <taxon>Pezizomycotina</taxon>
        <taxon>Dothideomycetes</taxon>
        <taxon>Pleosporomycetidae</taxon>
        <taxon>Pleosporales</taxon>
        <taxon>Pleosporineae</taxon>
        <taxon>Cucurbitariaceae</taxon>
        <taxon>Cucurbitaria</taxon>
    </lineage>
</organism>
<accession>A0A9P4GJV2</accession>
<dbReference type="OrthoDB" id="4507347at2759"/>
<dbReference type="Gene3D" id="3.40.390.10">
    <property type="entry name" value="Collagenase (Catalytic Domain)"/>
    <property type="match status" value="1"/>
</dbReference>
<evidence type="ECO:0000256" key="1">
    <source>
        <dbReference type="SAM" id="MobiDB-lite"/>
    </source>
</evidence>
<feature type="region of interest" description="Disordered" evidence="1">
    <location>
        <begin position="294"/>
        <end position="313"/>
    </location>
</feature>
<dbReference type="GO" id="GO:0008237">
    <property type="term" value="F:metallopeptidase activity"/>
    <property type="evidence" value="ECO:0007669"/>
    <property type="project" value="InterPro"/>
</dbReference>
<name>A0A9P4GJV2_9PLEO</name>
<sequence length="313" mass="35466">MLYLWLCLSMLLLGFHGSVHGYMIDQDCGEDTQFVKDRIDTAFRLIANAVTELNRDPINVDVDDWHNELFGRRFDPEYTGIIKKRFVALSRLSQHNNNDQTSIAQNIVDVRVYCTVKRIGKNKEGIYINKDRNVAYEKGDLSKPGGRFGNCYDIKDPTMMVTLTAGKEFSEIQICPWYLRKARGFKFKDLADIPASIYSALGKVAIPTMAKLKYTPIDIFLLMDKVIVHELTHTEQAFPATKDLDPKPYGLKNAKKLVLIYNQNPEAQFDPLQNADSNSLFAVGTWLIVQPDGGPINPDGTFRKPQTTPKAKI</sequence>
<feature type="chain" id="PRO_5040386024" description="Lysine-specific metallo-endopeptidase domain-containing protein" evidence="2">
    <location>
        <begin position="22"/>
        <end position="313"/>
    </location>
</feature>
<dbReference type="GeneID" id="63854235"/>
<keyword evidence="4" id="KW-1185">Reference proteome</keyword>
<feature type="signal peptide" evidence="2">
    <location>
        <begin position="1"/>
        <end position="21"/>
    </location>
</feature>
<dbReference type="Proteomes" id="UP000800039">
    <property type="component" value="Unassembled WGS sequence"/>
</dbReference>